<evidence type="ECO:0000313" key="13">
    <source>
        <dbReference type="Proteomes" id="UP000177130"/>
    </source>
</evidence>
<gene>
    <name evidence="12" type="ORF">A3C72_02630</name>
</gene>
<organism evidence="12 13">
    <name type="scientific">Candidatus Taylorbacteria bacterium RIFCSPHIGHO2_02_FULL_43_32b</name>
    <dbReference type="NCBI Taxonomy" id="1802306"/>
    <lineage>
        <taxon>Bacteria</taxon>
        <taxon>Candidatus Tayloriibacteriota</taxon>
    </lineage>
</organism>
<keyword evidence="6 10" id="KW-0067">ATP-binding</keyword>
<dbReference type="AlphaFoldDB" id="A0A1G2MFV9"/>
<dbReference type="GO" id="GO:0004825">
    <property type="term" value="F:methionine-tRNA ligase activity"/>
    <property type="evidence" value="ECO:0007669"/>
    <property type="project" value="UniProtKB-EC"/>
</dbReference>
<accession>A0A1G2MFV9</accession>
<comment type="similarity">
    <text evidence="10">Belongs to the class-I aminoacyl-tRNA synthetase family.</text>
</comment>
<evidence type="ECO:0000256" key="1">
    <source>
        <dbReference type="ARBA" id="ARBA00003314"/>
    </source>
</evidence>
<dbReference type="InterPro" id="IPR014758">
    <property type="entry name" value="Met-tRNA_synth"/>
</dbReference>
<dbReference type="Proteomes" id="UP000177130">
    <property type="component" value="Unassembled WGS sequence"/>
</dbReference>
<evidence type="ECO:0000256" key="4">
    <source>
        <dbReference type="ARBA" id="ARBA00022598"/>
    </source>
</evidence>
<keyword evidence="4 10" id="KW-0436">Ligase</keyword>
<dbReference type="Gene3D" id="1.10.730.10">
    <property type="entry name" value="Isoleucyl-tRNA Synthetase, Domain 1"/>
    <property type="match status" value="1"/>
</dbReference>
<evidence type="ECO:0000256" key="6">
    <source>
        <dbReference type="ARBA" id="ARBA00022840"/>
    </source>
</evidence>
<feature type="domain" description="Methionyl/Leucyl tRNA synthetase" evidence="11">
    <location>
        <begin position="138"/>
        <end position="365"/>
    </location>
</feature>
<keyword evidence="5 10" id="KW-0547">Nucleotide-binding</keyword>
<dbReference type="GO" id="GO:0005524">
    <property type="term" value="F:ATP binding"/>
    <property type="evidence" value="ECO:0007669"/>
    <property type="project" value="UniProtKB-KW"/>
</dbReference>
<evidence type="ECO:0000313" key="12">
    <source>
        <dbReference type="EMBL" id="OHA22786.1"/>
    </source>
</evidence>
<evidence type="ECO:0000256" key="5">
    <source>
        <dbReference type="ARBA" id="ARBA00022741"/>
    </source>
</evidence>
<comment type="function">
    <text evidence="1">Is required not only for elongation of protein synthesis but also for the initiation of all mRNA translation through initiator tRNA(fMet) aminoacylation.</text>
</comment>
<dbReference type="InterPro" id="IPR014729">
    <property type="entry name" value="Rossmann-like_a/b/a_fold"/>
</dbReference>
<dbReference type="GO" id="GO:0006431">
    <property type="term" value="P:methionyl-tRNA aminoacylation"/>
    <property type="evidence" value="ECO:0007669"/>
    <property type="project" value="InterPro"/>
</dbReference>
<dbReference type="InterPro" id="IPR015413">
    <property type="entry name" value="Methionyl/Leucyl_tRNA_Synth"/>
</dbReference>
<keyword evidence="8 10" id="KW-0030">Aminoacyl-tRNA synthetase</keyword>
<evidence type="ECO:0000256" key="2">
    <source>
        <dbReference type="ARBA" id="ARBA00012838"/>
    </source>
</evidence>
<dbReference type="PANTHER" id="PTHR43326:SF1">
    <property type="entry name" value="METHIONINE--TRNA LIGASE, MITOCHONDRIAL"/>
    <property type="match status" value="1"/>
</dbReference>
<dbReference type="Gene3D" id="2.170.220.10">
    <property type="match status" value="1"/>
</dbReference>
<evidence type="ECO:0000259" key="11">
    <source>
        <dbReference type="Pfam" id="PF09334"/>
    </source>
</evidence>
<evidence type="ECO:0000256" key="8">
    <source>
        <dbReference type="ARBA" id="ARBA00023146"/>
    </source>
</evidence>
<evidence type="ECO:0000256" key="7">
    <source>
        <dbReference type="ARBA" id="ARBA00022917"/>
    </source>
</evidence>
<dbReference type="InterPro" id="IPR009080">
    <property type="entry name" value="tRNAsynth_Ia_anticodon-bd"/>
</dbReference>
<evidence type="ECO:0000256" key="9">
    <source>
        <dbReference type="ARBA" id="ARBA00030904"/>
    </source>
</evidence>
<dbReference type="CDD" id="cd00814">
    <property type="entry name" value="MetRS_core"/>
    <property type="match status" value="1"/>
</dbReference>
<dbReference type="STRING" id="1802306.A3C72_02630"/>
<proteinExistence type="inferred from homology"/>
<dbReference type="Pfam" id="PF09334">
    <property type="entry name" value="tRNA-synt_1g"/>
    <property type="match status" value="1"/>
</dbReference>
<dbReference type="NCBIfam" id="TIGR00398">
    <property type="entry name" value="metG"/>
    <property type="match status" value="1"/>
</dbReference>
<dbReference type="EMBL" id="MHRK01000047">
    <property type="protein sequence ID" value="OHA22786.1"/>
    <property type="molecule type" value="Genomic_DNA"/>
</dbReference>
<evidence type="ECO:0000256" key="3">
    <source>
        <dbReference type="ARBA" id="ARBA00018753"/>
    </source>
</evidence>
<name>A0A1G2MFV9_9BACT</name>
<dbReference type="InterPro" id="IPR023457">
    <property type="entry name" value="Met-tRNA_synth_2"/>
</dbReference>
<dbReference type="Gene3D" id="3.40.50.620">
    <property type="entry name" value="HUPs"/>
    <property type="match status" value="1"/>
</dbReference>
<dbReference type="PANTHER" id="PTHR43326">
    <property type="entry name" value="METHIONYL-TRNA SYNTHETASE"/>
    <property type="match status" value="1"/>
</dbReference>
<comment type="caution">
    <text evidence="12">The sequence shown here is derived from an EMBL/GenBank/DDBJ whole genome shotgun (WGS) entry which is preliminary data.</text>
</comment>
<sequence>MSNPFYITTTLPYVNAEPHIGFAMEIIRADIIARWKKSQGFDVFFNTGTDEHGAKIWQKASGEGIPVQEYVNQCAAKFRDLKQLLNLSDGINFIRTTDPNHIKATEEFWRKCDLRGYIYKKNYKIKYCVGCELEKTESELVDGKCPIHPNQEIQLIEEENYFFKFSEFQKPLLELYKKQPRLVVPDFRFNEIKAFVERGLQDFSISRLKTKMPWGVPVPGDDEHVMYVWFDALVNYISAIGWPEDEAKFKKWWQETGGVVQYCGKDNLRQQSAMWQAMLMAADLPPSKTIVIDGFITKNGQKISKSLGNTVDPVGIVSEYGVDALRYYVARELHPFEDSDYTEEGFKKAYNGNLANGIGNLASRITQMMIANQVSVEISEEKVENQIYINAMENFDIKAACDEIWKIIQKTDQRIQEIQPFRLVKTDLQKGKEEIAYLGRELNKVAVLLSPIMPHTSRKIKEAIAENKKTDTLFPRKE</sequence>
<dbReference type="SUPFAM" id="SSF47323">
    <property type="entry name" value="Anticodon-binding domain of a subclass of class I aminoacyl-tRNA synthetases"/>
    <property type="match status" value="1"/>
</dbReference>
<protein>
    <recommendedName>
        <fullName evidence="3">Methionine--tRNA ligase</fullName>
        <ecNumber evidence="2">6.1.1.10</ecNumber>
    </recommendedName>
    <alternativeName>
        <fullName evidence="9">Methionyl-tRNA synthetase</fullName>
    </alternativeName>
</protein>
<dbReference type="PRINTS" id="PR01041">
    <property type="entry name" value="TRNASYNTHMET"/>
</dbReference>
<evidence type="ECO:0000256" key="10">
    <source>
        <dbReference type="RuleBase" id="RU363039"/>
    </source>
</evidence>
<keyword evidence="7 10" id="KW-0648">Protein biosynthesis</keyword>
<dbReference type="EC" id="6.1.1.10" evidence="2"/>
<dbReference type="FunFam" id="2.170.220.10:FF:000003">
    <property type="entry name" value="Methionine--tRNA ligase"/>
    <property type="match status" value="1"/>
</dbReference>
<dbReference type="InterPro" id="IPR033911">
    <property type="entry name" value="MetRS_core"/>
</dbReference>
<dbReference type="SUPFAM" id="SSF52374">
    <property type="entry name" value="Nucleotidylyl transferase"/>
    <property type="match status" value="1"/>
</dbReference>
<reference evidence="12 13" key="1">
    <citation type="journal article" date="2016" name="Nat. Commun.">
        <title>Thousands of microbial genomes shed light on interconnected biogeochemical processes in an aquifer system.</title>
        <authorList>
            <person name="Anantharaman K."/>
            <person name="Brown C.T."/>
            <person name="Hug L.A."/>
            <person name="Sharon I."/>
            <person name="Castelle C.J."/>
            <person name="Probst A.J."/>
            <person name="Thomas B.C."/>
            <person name="Singh A."/>
            <person name="Wilkins M.J."/>
            <person name="Karaoz U."/>
            <person name="Brodie E.L."/>
            <person name="Williams K.H."/>
            <person name="Hubbard S.S."/>
            <person name="Banfield J.F."/>
        </authorList>
    </citation>
    <scope>NUCLEOTIDE SEQUENCE [LARGE SCALE GENOMIC DNA]</scope>
</reference>